<dbReference type="RefSeq" id="WP_146835391.1">
    <property type="nucleotide sequence ID" value="NZ_BJVQ01000012.1"/>
</dbReference>
<evidence type="ECO:0000313" key="3">
    <source>
        <dbReference type="Proteomes" id="UP000321723"/>
    </source>
</evidence>
<organism evidence="1 3">
    <name type="scientific">Cellulomonas hominis</name>
    <dbReference type="NCBI Taxonomy" id="156981"/>
    <lineage>
        <taxon>Bacteria</taxon>
        <taxon>Bacillati</taxon>
        <taxon>Actinomycetota</taxon>
        <taxon>Actinomycetes</taxon>
        <taxon>Micrococcales</taxon>
        <taxon>Cellulomonadaceae</taxon>
        <taxon>Cellulomonas</taxon>
    </lineage>
</organism>
<comment type="caution">
    <text evidence="1">The sequence shown here is derived from an EMBL/GenBank/DDBJ whole genome shotgun (WGS) entry which is preliminary data.</text>
</comment>
<keyword evidence="3" id="KW-1185">Reference proteome</keyword>
<protein>
    <submittedName>
        <fullName evidence="1">Uncharacterized protein</fullName>
    </submittedName>
</protein>
<evidence type="ECO:0000313" key="2">
    <source>
        <dbReference type="EMBL" id="MBB5472086.1"/>
    </source>
</evidence>
<dbReference type="EMBL" id="JACHDN010000001">
    <property type="protein sequence ID" value="MBB5472086.1"/>
    <property type="molecule type" value="Genomic_DNA"/>
</dbReference>
<dbReference type="EMBL" id="BJVQ01000012">
    <property type="protein sequence ID" value="GEL46180.1"/>
    <property type="molecule type" value="Genomic_DNA"/>
</dbReference>
<dbReference type="AlphaFoldDB" id="A0A511FA80"/>
<reference evidence="2 4" key="2">
    <citation type="submission" date="2020-08" db="EMBL/GenBank/DDBJ databases">
        <title>Sequencing the genomes of 1000 actinobacteria strains.</title>
        <authorList>
            <person name="Klenk H.-P."/>
        </authorList>
    </citation>
    <scope>NUCLEOTIDE SEQUENCE [LARGE SCALE GENOMIC DNA]</scope>
    <source>
        <strain evidence="2 4">DSM 9581</strain>
    </source>
</reference>
<dbReference type="Proteomes" id="UP000321723">
    <property type="component" value="Unassembled WGS sequence"/>
</dbReference>
<proteinExistence type="predicted"/>
<evidence type="ECO:0000313" key="4">
    <source>
        <dbReference type="Proteomes" id="UP000564629"/>
    </source>
</evidence>
<dbReference type="Proteomes" id="UP000564629">
    <property type="component" value="Unassembled WGS sequence"/>
</dbReference>
<name>A0A511FA80_9CELL</name>
<accession>A0A511FA80</accession>
<dbReference type="OrthoDB" id="3541734at2"/>
<reference evidence="1 3" key="1">
    <citation type="submission" date="2019-07" db="EMBL/GenBank/DDBJ databases">
        <title>Whole genome shotgun sequence of Cellulomonas hominis NBRC 16055.</title>
        <authorList>
            <person name="Hosoyama A."/>
            <person name="Uohara A."/>
            <person name="Ohji S."/>
            <person name="Ichikawa N."/>
        </authorList>
    </citation>
    <scope>NUCLEOTIDE SEQUENCE [LARGE SCALE GENOMIC DNA]</scope>
    <source>
        <strain evidence="1 3">NBRC 16055</strain>
    </source>
</reference>
<gene>
    <name evidence="1" type="ORF">CHO01_12960</name>
    <name evidence="2" type="ORF">HNR08_000822</name>
</gene>
<sequence length="191" mass="21438">MTAGPPCKVCTALAQAGRHEPFLVDDLQKWLRMWRCSRCGTLWVEGNVIASPIGEDEADAEAPGWRAEERRLTGTSAPTLLREYADGLLDDRSFAIALLHHDVLGVDTDPEDRSDLVLYSDAEAALADRRDVSELTWGSVARRLRWASGRRRVVIDPASPWRCDPDEYVVEYLDANGRRTETESDRRRGDA</sequence>
<evidence type="ECO:0000313" key="1">
    <source>
        <dbReference type="EMBL" id="GEL46180.1"/>
    </source>
</evidence>